<reference evidence="2" key="2">
    <citation type="journal article" date="2015" name="Data Brief">
        <title>Shoot transcriptome of the giant reed, Arundo donax.</title>
        <authorList>
            <person name="Barrero R.A."/>
            <person name="Guerrero F.D."/>
            <person name="Moolhuijzen P."/>
            <person name="Goolsby J.A."/>
            <person name="Tidwell J."/>
            <person name="Bellgard S.E."/>
            <person name="Bellgard M.I."/>
        </authorList>
    </citation>
    <scope>NUCLEOTIDE SEQUENCE</scope>
    <source>
        <tissue evidence="2">Shoot tissue taken approximately 20 cm above the soil surface</tissue>
    </source>
</reference>
<evidence type="ECO:0000256" key="1">
    <source>
        <dbReference type="SAM" id="MobiDB-lite"/>
    </source>
</evidence>
<dbReference type="AlphaFoldDB" id="A0A0A9R724"/>
<accession>A0A0A9R724</accession>
<name>A0A0A9R724_ARUDO</name>
<feature type="compositionally biased region" description="Basic residues" evidence="1">
    <location>
        <begin position="93"/>
        <end position="109"/>
    </location>
</feature>
<protein>
    <submittedName>
        <fullName evidence="2">Uncharacterized protein</fullName>
    </submittedName>
</protein>
<feature type="region of interest" description="Disordered" evidence="1">
    <location>
        <begin position="1"/>
        <end position="174"/>
    </location>
</feature>
<evidence type="ECO:0000313" key="2">
    <source>
        <dbReference type="EMBL" id="JAD48787.1"/>
    </source>
</evidence>
<feature type="compositionally biased region" description="Basic residues" evidence="1">
    <location>
        <begin position="150"/>
        <end position="160"/>
    </location>
</feature>
<reference evidence="2" key="1">
    <citation type="submission" date="2014-09" db="EMBL/GenBank/DDBJ databases">
        <authorList>
            <person name="Magalhaes I.L.F."/>
            <person name="Oliveira U."/>
            <person name="Santos F.R."/>
            <person name="Vidigal T.H.D.A."/>
            <person name="Brescovit A.D."/>
            <person name="Santos A.J."/>
        </authorList>
    </citation>
    <scope>NUCLEOTIDE SEQUENCE</scope>
    <source>
        <tissue evidence="2">Shoot tissue taken approximately 20 cm above the soil surface</tissue>
    </source>
</reference>
<organism evidence="2">
    <name type="scientific">Arundo donax</name>
    <name type="common">Giant reed</name>
    <name type="synonym">Donax arundinaceus</name>
    <dbReference type="NCBI Taxonomy" id="35708"/>
    <lineage>
        <taxon>Eukaryota</taxon>
        <taxon>Viridiplantae</taxon>
        <taxon>Streptophyta</taxon>
        <taxon>Embryophyta</taxon>
        <taxon>Tracheophyta</taxon>
        <taxon>Spermatophyta</taxon>
        <taxon>Magnoliopsida</taxon>
        <taxon>Liliopsida</taxon>
        <taxon>Poales</taxon>
        <taxon>Poaceae</taxon>
        <taxon>PACMAD clade</taxon>
        <taxon>Arundinoideae</taxon>
        <taxon>Arundineae</taxon>
        <taxon>Arundo</taxon>
    </lineage>
</organism>
<proteinExistence type="predicted"/>
<dbReference type="EMBL" id="GBRH01249108">
    <property type="protein sequence ID" value="JAD48787.1"/>
    <property type="molecule type" value="Transcribed_RNA"/>
</dbReference>
<sequence>MLHSTQSGAITLEGADLQYSQSRRRRADEDDGETITSGCRWTSRDPPPPAPASIQQGRRRRRRRGGGIPAGSAAPSLAPPPGEGRRLLSGRGRGGRCWRQLRHRIHGGRPPRGAEDNAAATPPPSWKEADPLQPRPPSSSEEADPPPSTHRGRCWVRRRSAGFAVPQPDPTRKT</sequence>